<dbReference type="Proteomes" id="UP001500503">
    <property type="component" value="Unassembled WGS sequence"/>
</dbReference>
<dbReference type="RefSeq" id="WP_345475015.1">
    <property type="nucleotide sequence ID" value="NZ_BAABHF010000060.1"/>
</dbReference>
<comment type="caution">
    <text evidence="1">The sequence shown here is derived from an EMBL/GenBank/DDBJ whole genome shotgun (WGS) entry which is preliminary data.</text>
</comment>
<evidence type="ECO:0000313" key="1">
    <source>
        <dbReference type="EMBL" id="GAA4518405.1"/>
    </source>
</evidence>
<proteinExistence type="predicted"/>
<name>A0ABP8R513_9ACTN</name>
<keyword evidence="2" id="KW-1185">Reference proteome</keyword>
<gene>
    <name evidence="1" type="ORF">GCM10023191_092460</name>
</gene>
<reference evidence="2" key="1">
    <citation type="journal article" date="2019" name="Int. J. Syst. Evol. Microbiol.">
        <title>The Global Catalogue of Microorganisms (GCM) 10K type strain sequencing project: providing services to taxonomists for standard genome sequencing and annotation.</title>
        <authorList>
            <consortium name="The Broad Institute Genomics Platform"/>
            <consortium name="The Broad Institute Genome Sequencing Center for Infectious Disease"/>
            <person name="Wu L."/>
            <person name="Ma J."/>
        </authorList>
    </citation>
    <scope>NUCLEOTIDE SEQUENCE [LARGE SCALE GENOMIC DNA]</scope>
    <source>
        <strain evidence="2">JCM 17933</strain>
    </source>
</reference>
<evidence type="ECO:0000313" key="2">
    <source>
        <dbReference type="Proteomes" id="UP001500503"/>
    </source>
</evidence>
<sequence length="76" mass="8388">MADESTNNAAHLPNFCERVFARPHLDGEDPAVSSARRMLEECQASKPDEFEVWERYGGLQAAVQGLLDLVRGQAGE</sequence>
<dbReference type="EMBL" id="BAABHF010000060">
    <property type="protein sequence ID" value="GAA4518405.1"/>
    <property type="molecule type" value="Genomic_DNA"/>
</dbReference>
<organism evidence="1 2">
    <name type="scientific">Actinoallomurus oryzae</name>
    <dbReference type="NCBI Taxonomy" id="502180"/>
    <lineage>
        <taxon>Bacteria</taxon>
        <taxon>Bacillati</taxon>
        <taxon>Actinomycetota</taxon>
        <taxon>Actinomycetes</taxon>
        <taxon>Streptosporangiales</taxon>
        <taxon>Thermomonosporaceae</taxon>
        <taxon>Actinoallomurus</taxon>
    </lineage>
</organism>
<accession>A0ABP8R513</accession>
<protein>
    <submittedName>
        <fullName evidence="1">Uncharacterized protein</fullName>
    </submittedName>
</protein>